<feature type="compositionally biased region" description="Basic and acidic residues" evidence="3">
    <location>
        <begin position="425"/>
        <end position="475"/>
    </location>
</feature>
<dbReference type="SUPFAM" id="SSF51735">
    <property type="entry name" value="NAD(P)-binding Rossmann-fold domains"/>
    <property type="match status" value="1"/>
</dbReference>
<dbReference type="EMBL" id="CAACVR010000076">
    <property type="protein sequence ID" value="VEU24344.1"/>
    <property type="molecule type" value="Genomic_DNA"/>
</dbReference>
<dbReference type="Proteomes" id="UP000290900">
    <property type="component" value="Unassembled WGS sequence"/>
</dbReference>
<evidence type="ECO:0000313" key="6">
    <source>
        <dbReference type="Proteomes" id="UP000290900"/>
    </source>
</evidence>
<dbReference type="FunCoup" id="A0A448YTU6">
    <property type="interactions" value="100"/>
</dbReference>
<evidence type="ECO:0000313" key="5">
    <source>
        <dbReference type="EMBL" id="VEU24344.1"/>
    </source>
</evidence>
<dbReference type="PANTHER" id="PTHR24320">
    <property type="entry name" value="RETINOL DEHYDROGENASE"/>
    <property type="match status" value="1"/>
</dbReference>
<evidence type="ECO:0000256" key="2">
    <source>
        <dbReference type="ARBA" id="ARBA00023002"/>
    </source>
</evidence>
<feature type="region of interest" description="Disordered" evidence="3">
    <location>
        <begin position="368"/>
        <end position="475"/>
    </location>
</feature>
<keyword evidence="4" id="KW-0472">Membrane</keyword>
<dbReference type="PANTHER" id="PTHR24320:SF285">
    <property type="entry name" value="RETINOL DEHYDROGENASE 14"/>
    <property type="match status" value="1"/>
</dbReference>
<dbReference type="Pfam" id="PF00106">
    <property type="entry name" value="adh_short"/>
    <property type="match status" value="1"/>
</dbReference>
<dbReference type="OrthoDB" id="191979at2759"/>
<accession>A0A448YTU6</accession>
<dbReference type="STRING" id="13370.A0A448YTU6"/>
<sequence length="475" mass="53876">MPVNYIATLITKGPENTPGWSYIKRYGPPLLITTLLKMYFNGSSNTWERDLHGKVFIVTGGTSGIGAALVKEMSTRGAQIVLLTSQLSADNSGAAWVTDYVQDVRDSTRNPLVFVEDCDLSSLYSVRKFATKWLDNRTARRLDGVVCLASERVPSGKSREVSVDGIERQMAVNYLGHFHLLTLLQPALKAQPPDRDVRIILTTCLSQSMGTVDLDDLLWQERRYPSNRPWKVYGTSKLMLHMFAKELQRRLVKAGRKDLEACNVRVNVVNPGLTRTPSTRRAISMGSVLGLLIYLVLYPIFWLFLKSGESGMQSFLYSLCCPDLMDSQGGKYIKECSVVGAKLRKELQDEELQKKVFDKTADQVAELERSSALERNRKKGKKGKKETKLEKKVQKKGKEKGEKSLEDVKRGLFRSAFSEPEDVYPELRKRPLPKAQEEARTRQLNRLEQKYLDSRRKQKDESLELKPDTKASTEE</sequence>
<comment type="similarity">
    <text evidence="1">Belongs to the short-chain dehydrogenases/reductases (SDR) family.</text>
</comment>
<keyword evidence="2" id="KW-0560">Oxidoreductase</keyword>
<dbReference type="GO" id="GO:0016491">
    <property type="term" value="F:oxidoreductase activity"/>
    <property type="evidence" value="ECO:0007669"/>
    <property type="project" value="UniProtKB-KW"/>
</dbReference>
<dbReference type="AlphaFoldDB" id="A0A448YTU6"/>
<proteinExistence type="inferred from homology"/>
<feature type="compositionally biased region" description="Basic residues" evidence="3">
    <location>
        <begin position="376"/>
        <end position="385"/>
    </location>
</feature>
<feature type="transmembrane region" description="Helical" evidence="4">
    <location>
        <begin position="283"/>
        <end position="305"/>
    </location>
</feature>
<keyword evidence="4" id="KW-1133">Transmembrane helix</keyword>
<dbReference type="InterPro" id="IPR036291">
    <property type="entry name" value="NAD(P)-bd_dom_sf"/>
</dbReference>
<name>A0A448YTU6_BRENA</name>
<evidence type="ECO:0000256" key="4">
    <source>
        <dbReference type="SAM" id="Phobius"/>
    </source>
</evidence>
<reference evidence="5 6" key="1">
    <citation type="submission" date="2018-12" db="EMBL/GenBank/DDBJ databases">
        <authorList>
            <person name="Tiukova I."/>
            <person name="Dainat J."/>
        </authorList>
    </citation>
    <scope>NUCLEOTIDE SEQUENCE [LARGE SCALE GENOMIC DNA]</scope>
</reference>
<dbReference type="PRINTS" id="PR00081">
    <property type="entry name" value="GDHRDH"/>
</dbReference>
<evidence type="ECO:0000256" key="3">
    <source>
        <dbReference type="SAM" id="MobiDB-lite"/>
    </source>
</evidence>
<dbReference type="InParanoid" id="A0A448YTU6"/>
<dbReference type="InterPro" id="IPR002347">
    <property type="entry name" value="SDR_fam"/>
</dbReference>
<dbReference type="Gene3D" id="3.40.50.720">
    <property type="entry name" value="NAD(P)-binding Rossmann-like Domain"/>
    <property type="match status" value="1"/>
</dbReference>
<keyword evidence="6" id="KW-1185">Reference proteome</keyword>
<organism evidence="5 6">
    <name type="scientific">Brettanomyces naardenensis</name>
    <name type="common">Yeast</name>
    <dbReference type="NCBI Taxonomy" id="13370"/>
    <lineage>
        <taxon>Eukaryota</taxon>
        <taxon>Fungi</taxon>
        <taxon>Dikarya</taxon>
        <taxon>Ascomycota</taxon>
        <taxon>Saccharomycotina</taxon>
        <taxon>Pichiomycetes</taxon>
        <taxon>Pichiales</taxon>
        <taxon>Pichiaceae</taxon>
        <taxon>Brettanomyces</taxon>
    </lineage>
</organism>
<feature type="compositionally biased region" description="Basic and acidic residues" evidence="3">
    <location>
        <begin position="399"/>
        <end position="410"/>
    </location>
</feature>
<evidence type="ECO:0000256" key="1">
    <source>
        <dbReference type="ARBA" id="ARBA00006484"/>
    </source>
</evidence>
<gene>
    <name evidence="5" type="ORF">BRENAR_LOCUS5072</name>
</gene>
<protein>
    <submittedName>
        <fullName evidence="5">DEKNAAC105573</fullName>
    </submittedName>
</protein>
<keyword evidence="4" id="KW-0812">Transmembrane</keyword>